<dbReference type="Pfam" id="PF10143">
    <property type="entry name" value="PhosphMutase"/>
    <property type="match status" value="1"/>
</dbReference>
<dbReference type="GO" id="GO:0006096">
    <property type="term" value="P:glycolytic process"/>
    <property type="evidence" value="ECO:0007669"/>
    <property type="project" value="UniProtKB-KW"/>
</dbReference>
<protein>
    <submittedName>
        <fullName evidence="8">Cofactor-independent phosphoglycerate mutase</fullName>
        <ecNumber evidence="8">5.4.2.12</ecNumber>
    </submittedName>
</protein>
<evidence type="ECO:0000256" key="3">
    <source>
        <dbReference type="ARBA" id="ARBA00004921"/>
    </source>
</evidence>
<evidence type="ECO:0000313" key="9">
    <source>
        <dbReference type="Proteomes" id="UP000824091"/>
    </source>
</evidence>
<dbReference type="PANTHER" id="PTHR31209:SF4">
    <property type="entry name" value="2,3-BISPHOSPHOGLYCERATE-INDEPENDENT PHOSPHOGLYCERATE MUTASE"/>
    <property type="match status" value="1"/>
</dbReference>
<evidence type="ECO:0000313" key="8">
    <source>
        <dbReference type="EMBL" id="HIU26995.1"/>
    </source>
</evidence>
<comment type="function">
    <text evidence="2">Catalyzes the interconversion of 2-phosphoglycerate and 3-phosphoglycerate.</text>
</comment>
<dbReference type="NCBIfam" id="TIGR00306">
    <property type="entry name" value="apgM"/>
    <property type="match status" value="1"/>
</dbReference>
<name>A0A9D1I4W1_9FIRM</name>
<gene>
    <name evidence="8" type="ORF">IAD16_01275</name>
</gene>
<dbReference type="GO" id="GO:0004619">
    <property type="term" value="F:phosphoglycerate mutase activity"/>
    <property type="evidence" value="ECO:0007669"/>
    <property type="project" value="UniProtKB-EC"/>
</dbReference>
<feature type="domain" description="Metalloenzyme" evidence="7">
    <location>
        <begin position="1"/>
        <end position="388"/>
    </location>
</feature>
<evidence type="ECO:0000259" key="7">
    <source>
        <dbReference type="Pfam" id="PF01676"/>
    </source>
</evidence>
<evidence type="ECO:0000256" key="6">
    <source>
        <dbReference type="ARBA" id="ARBA00023235"/>
    </source>
</evidence>
<dbReference type="NCBIfam" id="TIGR02535">
    <property type="entry name" value="hyp_Hser_kinase"/>
    <property type="match status" value="1"/>
</dbReference>
<evidence type="ECO:0000256" key="5">
    <source>
        <dbReference type="ARBA" id="ARBA00023152"/>
    </source>
</evidence>
<comment type="caution">
    <text evidence="8">The sequence shown here is derived from an EMBL/GenBank/DDBJ whole genome shotgun (WGS) entry which is preliminary data.</text>
</comment>
<dbReference type="Gene3D" id="3.30.70.2130">
    <property type="entry name" value="Metalloenzyme domain"/>
    <property type="match status" value="1"/>
</dbReference>
<dbReference type="PIRSF" id="PIRSF006392">
    <property type="entry name" value="IPGAM_arch"/>
    <property type="match status" value="1"/>
</dbReference>
<dbReference type="Pfam" id="PF01676">
    <property type="entry name" value="Metalloenzyme"/>
    <property type="match status" value="1"/>
</dbReference>
<dbReference type="PANTHER" id="PTHR31209">
    <property type="entry name" value="COFACTOR-INDEPENDENT PHOSPHOGLYCERATE MUTASE"/>
    <property type="match status" value="1"/>
</dbReference>
<reference evidence="8" key="2">
    <citation type="journal article" date="2021" name="PeerJ">
        <title>Extensive microbial diversity within the chicken gut microbiome revealed by metagenomics and culture.</title>
        <authorList>
            <person name="Gilroy R."/>
            <person name="Ravi A."/>
            <person name="Getino M."/>
            <person name="Pursley I."/>
            <person name="Horton D.L."/>
            <person name="Alikhan N.F."/>
            <person name="Baker D."/>
            <person name="Gharbi K."/>
            <person name="Hall N."/>
            <person name="Watson M."/>
            <person name="Adriaenssens E.M."/>
            <person name="Foster-Nyarko E."/>
            <person name="Jarju S."/>
            <person name="Secka A."/>
            <person name="Antonio M."/>
            <person name="Oren A."/>
            <person name="Chaudhuri R.R."/>
            <person name="La Ragione R."/>
            <person name="Hildebrand F."/>
            <person name="Pallen M.J."/>
        </authorList>
    </citation>
    <scope>NUCLEOTIDE SEQUENCE</scope>
    <source>
        <strain evidence="8">11300</strain>
    </source>
</reference>
<dbReference type="AlphaFoldDB" id="A0A9D1I4W1"/>
<dbReference type="NCBIfam" id="NF003242">
    <property type="entry name" value="PRK04200.1"/>
    <property type="match status" value="1"/>
</dbReference>
<dbReference type="InterPro" id="IPR023665">
    <property type="entry name" value="ApgAM_prokaryotes"/>
</dbReference>
<dbReference type="InterPro" id="IPR042253">
    <property type="entry name" value="Pglycerate_mutase_ApgM_sf"/>
</dbReference>
<evidence type="ECO:0000256" key="4">
    <source>
        <dbReference type="ARBA" id="ARBA00005524"/>
    </source>
</evidence>
<comment type="catalytic activity">
    <reaction evidence="1">
        <text>(2R)-2-phosphoglycerate = (2R)-3-phosphoglycerate</text>
        <dbReference type="Rhea" id="RHEA:15901"/>
        <dbReference type="ChEBI" id="CHEBI:58272"/>
        <dbReference type="ChEBI" id="CHEBI:58289"/>
        <dbReference type="EC" id="5.4.2.12"/>
    </reaction>
</comment>
<dbReference type="EMBL" id="DVMO01000020">
    <property type="protein sequence ID" value="HIU26995.1"/>
    <property type="molecule type" value="Genomic_DNA"/>
</dbReference>
<dbReference type="InterPro" id="IPR017850">
    <property type="entry name" value="Alkaline_phosphatase_core_sf"/>
</dbReference>
<proteinExistence type="inferred from homology"/>
<dbReference type="Proteomes" id="UP000824091">
    <property type="component" value="Unassembled WGS sequence"/>
</dbReference>
<accession>A0A9D1I4W1</accession>
<keyword evidence="6 8" id="KW-0413">Isomerase</keyword>
<dbReference type="GO" id="GO:0046872">
    <property type="term" value="F:metal ion binding"/>
    <property type="evidence" value="ECO:0007669"/>
    <property type="project" value="InterPro"/>
</dbReference>
<dbReference type="InterPro" id="IPR006124">
    <property type="entry name" value="Metalloenzyme"/>
</dbReference>
<dbReference type="InterPro" id="IPR004456">
    <property type="entry name" value="Pglycerate_mutase_ApgM"/>
</dbReference>
<dbReference type="SUPFAM" id="SSF53649">
    <property type="entry name" value="Alkaline phosphatase-like"/>
    <property type="match status" value="1"/>
</dbReference>
<organism evidence="8 9">
    <name type="scientific">Candidatus Fimisoma avicola</name>
    <dbReference type="NCBI Taxonomy" id="2840826"/>
    <lineage>
        <taxon>Bacteria</taxon>
        <taxon>Bacillati</taxon>
        <taxon>Bacillota</taxon>
        <taxon>Clostridia</taxon>
        <taxon>Eubacteriales</taxon>
        <taxon>Candidatus Fimisoma</taxon>
    </lineage>
</organism>
<dbReference type="EC" id="5.4.2.12" evidence="8"/>
<keyword evidence="5" id="KW-0324">Glycolysis</keyword>
<dbReference type="CDD" id="cd16011">
    <property type="entry name" value="iPGM_like"/>
    <property type="match status" value="1"/>
</dbReference>
<evidence type="ECO:0000256" key="2">
    <source>
        <dbReference type="ARBA" id="ARBA00002315"/>
    </source>
</evidence>
<comment type="pathway">
    <text evidence="3">Carbohydrate degradation.</text>
</comment>
<evidence type="ECO:0000256" key="1">
    <source>
        <dbReference type="ARBA" id="ARBA00000370"/>
    </source>
</evidence>
<comment type="similarity">
    <text evidence="4">Belongs to the BPG-independent phosphoglycerate mutase family. A-PGAM subfamily.</text>
</comment>
<reference evidence="8" key="1">
    <citation type="submission" date="2020-10" db="EMBL/GenBank/DDBJ databases">
        <authorList>
            <person name="Gilroy R."/>
        </authorList>
    </citation>
    <scope>NUCLEOTIDE SEQUENCE</scope>
    <source>
        <strain evidence="8">11300</strain>
    </source>
</reference>
<sequence length="408" mass="45110">MRYLIVVPDGSADDPIESIGGRTPLEVADMPCINSLAARGEIGSCRTVPEGISPGSDSANLSVMGYDPRIYLTGRSSLEAASIGVDMKDTDISFRVNFITVDPAGAADYDDFTIKDHAAGDLTTEEAKVLLQVISQAFSDEHISFHLGTQYRHCMILDQGDPQCDLTPPHDVLDRRVGDYLPKGPDSAMFADMMRKSYDLLKDHPVNKARQARGLNVANTIWIWGKGTRPALPDFNEKYGVDGCVISAVDLIKGIGIFAGLEIIEVEGATGSLNTNFEGKAQAAIDAYRRGKDFVYLHLECTDECSHQGSLEKKILGAEYIDRRAVRPVVDFLRQDGQRFRILVVPDHRTPLSIRTHTSDPVPFVIYDSGQERPEDRTRQFNEKAALASGNHFEQGYLMTDYFFGKNR</sequence>
<dbReference type="Gene3D" id="3.40.720.10">
    <property type="entry name" value="Alkaline Phosphatase, subunit A"/>
    <property type="match status" value="1"/>
</dbReference>